<evidence type="ECO:0000313" key="3">
    <source>
        <dbReference type="Proteomes" id="UP000306229"/>
    </source>
</evidence>
<reference evidence="2 3" key="1">
    <citation type="submission" date="2019-05" db="EMBL/GenBank/DDBJ databases">
        <title>Algicella ahnfeltiae gen. nov., sp. nov., a novel marine bacterium of the family Flavobacteriaceae isolated from a red alga.</title>
        <authorList>
            <person name="Nedashkovskaya O.I."/>
            <person name="Kukhlevskiy A.D."/>
            <person name="Kim S.-G."/>
            <person name="Zhukova N.V."/>
            <person name="Mikhailov V.V."/>
        </authorList>
    </citation>
    <scope>NUCLEOTIDE SEQUENCE [LARGE SCALE GENOMIC DNA]</scope>
    <source>
        <strain evidence="2 3">10Alg115</strain>
    </source>
</reference>
<dbReference type="AlphaFoldDB" id="A0A5B7TND2"/>
<dbReference type="RefSeq" id="WP_138949302.1">
    <property type="nucleotide sequence ID" value="NZ_CP040749.1"/>
</dbReference>
<dbReference type="KEGG" id="fbe:FF125_08175"/>
<organism evidence="2 3">
    <name type="scientific">Aureibaculum algae</name>
    <dbReference type="NCBI Taxonomy" id="2584122"/>
    <lineage>
        <taxon>Bacteria</taxon>
        <taxon>Pseudomonadati</taxon>
        <taxon>Bacteroidota</taxon>
        <taxon>Flavobacteriia</taxon>
        <taxon>Flavobacteriales</taxon>
        <taxon>Flavobacteriaceae</taxon>
        <taxon>Aureibaculum</taxon>
    </lineage>
</organism>
<dbReference type="OrthoDB" id="1421025at2"/>
<protein>
    <submittedName>
        <fullName evidence="2">Uncharacterized protein</fullName>
    </submittedName>
</protein>
<feature type="chain" id="PRO_5023073099" evidence="1">
    <location>
        <begin position="20"/>
        <end position="227"/>
    </location>
</feature>
<dbReference type="EMBL" id="CP040749">
    <property type="protein sequence ID" value="QCX38409.1"/>
    <property type="molecule type" value="Genomic_DNA"/>
</dbReference>
<gene>
    <name evidence="2" type="ORF">FF125_08175</name>
</gene>
<dbReference type="Proteomes" id="UP000306229">
    <property type="component" value="Chromosome"/>
</dbReference>
<accession>A0A5B7TND2</accession>
<name>A0A5B7TND2_9FLAO</name>
<feature type="signal peptide" evidence="1">
    <location>
        <begin position="1"/>
        <end position="19"/>
    </location>
</feature>
<evidence type="ECO:0000313" key="2">
    <source>
        <dbReference type="EMBL" id="QCX38409.1"/>
    </source>
</evidence>
<keyword evidence="3" id="KW-1185">Reference proteome</keyword>
<keyword evidence="1" id="KW-0732">Signal</keyword>
<evidence type="ECO:0000256" key="1">
    <source>
        <dbReference type="SAM" id="SignalP"/>
    </source>
</evidence>
<sequence>MNRKLILIFLLTIVQLSWAQDCDFERRNLSNNLNGESELIDKAEYDKAVRISEEFIDFKPRSEIELTKKYPEIFKLKDSCYTFLANPNIGIGIKTPELKACKYLLKEKGYSNYEFKGTYCGNALIEITEFEGWGFLSVDLKNGLTCRTMGKPLTSNGETAISHSNYYGEEEIALTDLKTKEQYVIGIEGWRTIESKVSKNSYYLKLESEFQTGCEKEIKYLKVEIKN</sequence>
<proteinExistence type="predicted"/>